<dbReference type="Pfam" id="PF08808">
    <property type="entry name" value="RES"/>
    <property type="match status" value="1"/>
</dbReference>
<dbReference type="EMBL" id="JAUCMN010000012">
    <property type="protein sequence ID" value="MDM7892944.1"/>
    <property type="molecule type" value="Genomic_DNA"/>
</dbReference>
<dbReference type="RefSeq" id="WP_289475106.1">
    <property type="nucleotide sequence ID" value="NZ_JAUCMN010000012.1"/>
</dbReference>
<gene>
    <name evidence="2" type="ORF">QUG93_14720</name>
</gene>
<evidence type="ECO:0000313" key="3">
    <source>
        <dbReference type="Proteomes" id="UP001236404"/>
    </source>
</evidence>
<name>A0ABT7TTK1_9MICO</name>
<dbReference type="InterPro" id="IPR014914">
    <property type="entry name" value="RES_dom"/>
</dbReference>
<comment type="caution">
    <text evidence="2">The sequence shown here is derived from an EMBL/GenBank/DDBJ whole genome shotgun (WGS) entry which is preliminary data.</text>
</comment>
<accession>A0ABT7TTK1</accession>
<keyword evidence="3" id="KW-1185">Reference proteome</keyword>
<organism evidence="2 3">
    <name type="scientific">Curtobacterium caseinilyticum</name>
    <dbReference type="NCBI Taxonomy" id="3055137"/>
    <lineage>
        <taxon>Bacteria</taxon>
        <taxon>Bacillati</taxon>
        <taxon>Actinomycetota</taxon>
        <taxon>Actinomycetes</taxon>
        <taxon>Micrococcales</taxon>
        <taxon>Microbacteriaceae</taxon>
        <taxon>Curtobacterium</taxon>
    </lineage>
</organism>
<evidence type="ECO:0000313" key="2">
    <source>
        <dbReference type="EMBL" id="MDM7892944.1"/>
    </source>
</evidence>
<dbReference type="Proteomes" id="UP001236404">
    <property type="component" value="Unassembled WGS sequence"/>
</dbReference>
<evidence type="ECO:0000259" key="1">
    <source>
        <dbReference type="Pfam" id="PF08808"/>
    </source>
</evidence>
<reference evidence="2 3" key="1">
    <citation type="submission" date="2023-06" db="EMBL/GenBank/DDBJ databases">
        <authorList>
            <person name="Feng G."/>
            <person name="Li J."/>
            <person name="Zhu H."/>
        </authorList>
    </citation>
    <scope>NUCLEOTIDE SEQUENCE [LARGE SCALE GENOMIC DNA]</scope>
    <source>
        <strain evidence="2 3">RHCKG28</strain>
    </source>
</reference>
<proteinExistence type="predicted"/>
<protein>
    <submittedName>
        <fullName evidence="2">RES family NAD+ phosphorylase</fullName>
    </submittedName>
</protein>
<feature type="domain" description="RES" evidence="1">
    <location>
        <begin position="17"/>
        <end position="159"/>
    </location>
</feature>
<sequence>MSDDRDMFAPEVRGTFFRAVDPSFRESAIAGSRAAGRYSRADEPTLYLSSSVEGVEAALVAHPDTRATEPVIVEVDVTAPRIVDLRDPAAGFAAGIDLEDATAPWQQIVADGGVPTSWLVRDRLAALGADGLIDPSRKRPGLWHLVLFRWNTDDAPQVHIRTGAG</sequence>